<keyword evidence="2" id="KW-0732">Signal</keyword>
<dbReference type="CDD" id="cd13120">
    <property type="entry name" value="BF2867_like_N"/>
    <property type="match status" value="1"/>
</dbReference>
<dbReference type="AlphaFoldDB" id="A0A9D9IKU0"/>
<evidence type="ECO:0000256" key="2">
    <source>
        <dbReference type="ARBA" id="ARBA00022729"/>
    </source>
</evidence>
<dbReference type="Proteomes" id="UP000823604">
    <property type="component" value="Unassembled WGS sequence"/>
</dbReference>
<reference evidence="3" key="2">
    <citation type="journal article" date="2021" name="PeerJ">
        <title>Extensive microbial diversity within the chicken gut microbiome revealed by metagenomics and culture.</title>
        <authorList>
            <person name="Gilroy R."/>
            <person name="Ravi A."/>
            <person name="Getino M."/>
            <person name="Pursley I."/>
            <person name="Horton D.L."/>
            <person name="Alikhan N.F."/>
            <person name="Baker D."/>
            <person name="Gharbi K."/>
            <person name="Hall N."/>
            <person name="Watson M."/>
            <person name="Adriaenssens E.M."/>
            <person name="Foster-Nyarko E."/>
            <person name="Jarju S."/>
            <person name="Secka A."/>
            <person name="Antonio M."/>
            <person name="Oren A."/>
            <person name="Chaudhuri R.R."/>
            <person name="La Ragione R."/>
            <person name="Hildebrand F."/>
            <person name="Pallen M.J."/>
        </authorList>
    </citation>
    <scope>NUCLEOTIDE SEQUENCE</scope>
    <source>
        <strain evidence="3">B1-8020</strain>
    </source>
</reference>
<gene>
    <name evidence="3" type="ORF">IAB81_06930</name>
</gene>
<dbReference type="PROSITE" id="PS51257">
    <property type="entry name" value="PROKAR_LIPOPROTEIN"/>
    <property type="match status" value="1"/>
</dbReference>
<protein>
    <recommendedName>
        <fullName evidence="1">Type IV secretion system putative lipoprotein virB7</fullName>
    </recommendedName>
</protein>
<proteinExistence type="predicted"/>
<organism evidence="3 4">
    <name type="scientific">Candidatus Merdivivens pullicola</name>
    <dbReference type="NCBI Taxonomy" id="2840872"/>
    <lineage>
        <taxon>Bacteria</taxon>
        <taxon>Pseudomonadati</taxon>
        <taxon>Bacteroidota</taxon>
        <taxon>Bacteroidia</taxon>
        <taxon>Bacteroidales</taxon>
        <taxon>Muribaculaceae</taxon>
        <taxon>Muribaculaceae incertae sedis</taxon>
        <taxon>Candidatus Merdivivens</taxon>
    </lineage>
</organism>
<sequence>MKKLIIAALAVAAVAGCQKQGNVVEEQSTPIIVKAGFSVTADTKAINAEGTGFVQGEDVFRIWAYDGVDAPANLYDNIANHQVDMKANNEFHLNEPKFYPVNGNKLYFYAYAPAANTVSQGTGLADATATFTLNGGQDIIYANDVTGYDKTGDAQPDLEFNHKMTCIEFHVIADENFGDGMLLKNISILSQPNQGVMNVVDGDINFSGSTTYSNTIADVEIEKTEKLVATVYISPEQTSNTFQVQATASETVFPAANVTLVPKDGKTEGVKYKVILTFKAKEIIPTASIVPWVDGEDVNVDIQ</sequence>
<dbReference type="EMBL" id="JADIMA010000067">
    <property type="protein sequence ID" value="MBO8473349.1"/>
    <property type="molecule type" value="Genomic_DNA"/>
</dbReference>
<dbReference type="InterPro" id="IPR012640">
    <property type="entry name" value="Membr_lipoprot_lipid_attach_CS"/>
</dbReference>
<accession>A0A9D9IKU0</accession>
<evidence type="ECO:0000256" key="1">
    <source>
        <dbReference type="ARBA" id="ARBA00017922"/>
    </source>
</evidence>
<name>A0A9D9IKU0_9BACT</name>
<dbReference type="Gene3D" id="2.60.40.2620">
    <property type="entry name" value="Fimbrillin-like"/>
    <property type="match status" value="1"/>
</dbReference>
<dbReference type="Pfam" id="PF13149">
    <property type="entry name" value="Mfa_like_1"/>
    <property type="match status" value="1"/>
</dbReference>
<evidence type="ECO:0000313" key="4">
    <source>
        <dbReference type="Proteomes" id="UP000823604"/>
    </source>
</evidence>
<dbReference type="InterPro" id="IPR025049">
    <property type="entry name" value="Mfa-like_1"/>
</dbReference>
<dbReference type="Pfam" id="PF08139">
    <property type="entry name" value="LPAM_1"/>
    <property type="match status" value="1"/>
</dbReference>
<comment type="caution">
    <text evidence="3">The sequence shown here is derived from an EMBL/GenBank/DDBJ whole genome shotgun (WGS) entry which is preliminary data.</text>
</comment>
<evidence type="ECO:0000313" key="3">
    <source>
        <dbReference type="EMBL" id="MBO8473349.1"/>
    </source>
</evidence>
<dbReference type="InterPro" id="IPR042278">
    <property type="entry name" value="Mfa-like_1_N"/>
</dbReference>
<reference evidence="3" key="1">
    <citation type="submission" date="2020-10" db="EMBL/GenBank/DDBJ databases">
        <authorList>
            <person name="Gilroy R."/>
        </authorList>
    </citation>
    <scope>NUCLEOTIDE SEQUENCE</scope>
    <source>
        <strain evidence="3">B1-8020</strain>
    </source>
</reference>